<dbReference type="Proteomes" id="UP000774750">
    <property type="component" value="Unassembled WGS sequence"/>
</dbReference>
<dbReference type="SUPFAM" id="SSF88659">
    <property type="entry name" value="Sigma3 and sigma4 domains of RNA polymerase sigma factors"/>
    <property type="match status" value="2"/>
</dbReference>
<sequence>MTNEELILKFYDGDETILEKLYNKNIGFIRSIAKEVAVNFNCYNKSAEHPNKLTAHSKYVVNELFYEGMLEFFSLLRKKKYEPERAKLTTYLYPRLKGAMYRWMECNLGVLFFDPEDMAELRKAQQLYYDTGKEPEEIAKELGISVEDVARHIGYNTHFLSVYDLVPYEDGEPYDPYERLMPNKSSASTDRIVYHKLCLEFLKELFEALPKKDREILGGSYALFGYKHIDLDELCLEHMMKPDGIIKARKAAIRKMREKYPESSLRLWKSVYRTVMREAERCHE</sequence>
<accession>A0A938X9U2</accession>
<keyword evidence="2" id="KW-1185">Reference proteome</keyword>
<comment type="caution">
    <text evidence="1">The sequence shown here is derived from an EMBL/GenBank/DDBJ whole genome shotgun (WGS) entry which is preliminary data.</text>
</comment>
<dbReference type="Gene3D" id="1.20.140.160">
    <property type="match status" value="1"/>
</dbReference>
<proteinExistence type="predicted"/>
<evidence type="ECO:0008006" key="3">
    <source>
        <dbReference type="Google" id="ProtNLM"/>
    </source>
</evidence>
<dbReference type="InterPro" id="IPR013324">
    <property type="entry name" value="RNA_pol_sigma_r3/r4-like"/>
</dbReference>
<dbReference type="EMBL" id="JACJKY010000038">
    <property type="protein sequence ID" value="MBM6921982.1"/>
    <property type="molecule type" value="Genomic_DNA"/>
</dbReference>
<gene>
    <name evidence="1" type="ORF">H6A12_12615</name>
</gene>
<dbReference type="RefSeq" id="WP_087378640.1">
    <property type="nucleotide sequence ID" value="NZ_JACJKY010000038.1"/>
</dbReference>
<reference evidence="1" key="1">
    <citation type="submission" date="2020-08" db="EMBL/GenBank/DDBJ databases">
        <authorList>
            <person name="Cejkova D."/>
            <person name="Kubasova T."/>
            <person name="Jahodarova E."/>
            <person name="Rychlik I."/>
        </authorList>
    </citation>
    <scope>NUCLEOTIDE SEQUENCE</scope>
    <source>
        <strain evidence="1">An559</strain>
    </source>
</reference>
<name>A0A938X9U2_9FIRM</name>
<evidence type="ECO:0000313" key="2">
    <source>
        <dbReference type="Proteomes" id="UP000774750"/>
    </source>
</evidence>
<organism evidence="1 2">
    <name type="scientific">Merdimmobilis hominis</name>
    <dbReference type="NCBI Taxonomy" id="2897707"/>
    <lineage>
        <taxon>Bacteria</taxon>
        <taxon>Bacillati</taxon>
        <taxon>Bacillota</taxon>
        <taxon>Clostridia</taxon>
        <taxon>Eubacteriales</taxon>
        <taxon>Oscillospiraceae</taxon>
        <taxon>Merdimmobilis</taxon>
    </lineage>
</organism>
<reference evidence="1" key="2">
    <citation type="journal article" date="2021" name="Sci. Rep.">
        <title>The distribution of antibiotic resistance genes in chicken gut microbiota commensals.</title>
        <authorList>
            <person name="Juricova H."/>
            <person name="Matiasovicova J."/>
            <person name="Kubasova T."/>
            <person name="Cejkova D."/>
            <person name="Rychlik I."/>
        </authorList>
    </citation>
    <scope>NUCLEOTIDE SEQUENCE</scope>
    <source>
        <strain evidence="1">An559</strain>
    </source>
</reference>
<protein>
    <recommendedName>
        <fullName evidence="3">Sigma-70 family RNA polymerase sigma factor</fullName>
    </recommendedName>
</protein>
<evidence type="ECO:0000313" key="1">
    <source>
        <dbReference type="EMBL" id="MBM6921982.1"/>
    </source>
</evidence>
<dbReference type="AlphaFoldDB" id="A0A938X9U2"/>